<organism evidence="1 2">
    <name type="scientific">Exiguobacterium indicum</name>
    <dbReference type="NCBI Taxonomy" id="296995"/>
    <lineage>
        <taxon>Bacteria</taxon>
        <taxon>Bacillati</taxon>
        <taxon>Bacillota</taxon>
        <taxon>Bacilli</taxon>
        <taxon>Bacillales</taxon>
        <taxon>Bacillales Family XII. Incertae Sedis</taxon>
        <taxon>Exiguobacterium</taxon>
    </lineage>
</organism>
<dbReference type="OrthoDB" id="2429124at2"/>
<proteinExistence type="predicted"/>
<evidence type="ECO:0000313" key="2">
    <source>
        <dbReference type="Proteomes" id="UP000053797"/>
    </source>
</evidence>
<accession>A0A0V8GKS1</accession>
<protein>
    <submittedName>
        <fullName evidence="1">Uncharacterized protein</fullName>
    </submittedName>
</protein>
<sequence>MRATFKTGVILGGLAAIATIAYQQYQQRKSTSDDIDHRSSVDAKRDPAEVGLTQLDSIHRADWQANGFPQTHAELERLEREEN</sequence>
<dbReference type="EMBL" id="LNQL01000001">
    <property type="protein sequence ID" value="KSU50813.1"/>
    <property type="molecule type" value="Genomic_DNA"/>
</dbReference>
<dbReference type="RefSeq" id="WP_058264863.1">
    <property type="nucleotide sequence ID" value="NZ_FMYN01000001.1"/>
</dbReference>
<dbReference type="AlphaFoldDB" id="A0A0V8GKS1"/>
<comment type="caution">
    <text evidence="1">The sequence shown here is derived from an EMBL/GenBank/DDBJ whole genome shotgun (WGS) entry which is preliminary data.</text>
</comment>
<reference evidence="1 2" key="1">
    <citation type="journal article" date="2015" name="Int. J. Syst. Evol. Microbiol.">
        <title>Exiguobacterium enclense sp. nov., isolated from sediment.</title>
        <authorList>
            <person name="Dastager S.G."/>
            <person name="Mawlankar R."/>
            <person name="Sonalkar V.V."/>
            <person name="Thorat M.N."/>
            <person name="Mual P."/>
            <person name="Verma A."/>
            <person name="Krishnamurthi S."/>
            <person name="Tang S.K."/>
            <person name="Li W.J."/>
        </authorList>
    </citation>
    <scope>NUCLEOTIDE SEQUENCE [LARGE SCALE GENOMIC DNA]</scope>
    <source>
        <strain evidence="1 2">NIO-1109</strain>
    </source>
</reference>
<evidence type="ECO:0000313" key="1">
    <source>
        <dbReference type="EMBL" id="KSU50813.1"/>
    </source>
</evidence>
<name>A0A0V8GKS1_9BACL</name>
<gene>
    <name evidence="1" type="ORF">AS033_05390</name>
</gene>
<dbReference type="Proteomes" id="UP000053797">
    <property type="component" value="Unassembled WGS sequence"/>
</dbReference>